<comment type="caution">
    <text evidence="1">The sequence shown here is derived from an EMBL/GenBank/DDBJ whole genome shotgun (WGS) entry which is preliminary data.</text>
</comment>
<reference evidence="1" key="1">
    <citation type="submission" date="2019-08" db="EMBL/GenBank/DDBJ databases">
        <authorList>
            <person name="Kucharzyk K."/>
            <person name="Murdoch R.W."/>
            <person name="Higgins S."/>
            <person name="Loffler F."/>
        </authorList>
    </citation>
    <scope>NUCLEOTIDE SEQUENCE</scope>
</reference>
<sequence length="99" mass="11255">MKARVKIAFQDLKERAFRNAGSSFELTPERFKEINNAGYGVLVEEIKEEEKKSSEVSKISIDDLKKMRKDDLISHANSLKIKVSEEDTKAEIIEKILGA</sequence>
<proteinExistence type="predicted"/>
<dbReference type="EMBL" id="VSSQ01058931">
    <property type="protein sequence ID" value="MPN12563.1"/>
    <property type="molecule type" value="Genomic_DNA"/>
</dbReference>
<protein>
    <submittedName>
        <fullName evidence="1">Uncharacterized protein</fullName>
    </submittedName>
</protein>
<evidence type="ECO:0000313" key="1">
    <source>
        <dbReference type="EMBL" id="MPN12563.1"/>
    </source>
</evidence>
<accession>A0A645FK17</accession>
<dbReference type="AlphaFoldDB" id="A0A645FK17"/>
<gene>
    <name evidence="1" type="ORF">SDC9_159881</name>
</gene>
<name>A0A645FK17_9ZZZZ</name>
<organism evidence="1">
    <name type="scientific">bioreactor metagenome</name>
    <dbReference type="NCBI Taxonomy" id="1076179"/>
    <lineage>
        <taxon>unclassified sequences</taxon>
        <taxon>metagenomes</taxon>
        <taxon>ecological metagenomes</taxon>
    </lineage>
</organism>